<dbReference type="Gramene" id="mRNA:HanXRQr2_Chr02g0060011">
    <property type="protein sequence ID" value="CDS:HanXRQr2_Chr02g0060011.1"/>
    <property type="gene ID" value="HanXRQr2_Chr02g0060011"/>
</dbReference>
<keyword evidence="4" id="KW-0560">Oxidoreductase</keyword>
<evidence type="ECO:0000259" key="3">
    <source>
        <dbReference type="Pfam" id="PF09118"/>
    </source>
</evidence>
<evidence type="ECO:0000313" key="5">
    <source>
        <dbReference type="Proteomes" id="UP000215914"/>
    </source>
</evidence>
<accession>A0A9K3JNA2</accession>
<protein>
    <submittedName>
        <fullName evidence="4">Galactose oxidase</fullName>
        <ecNumber evidence="4">1.1.3.9</ecNumber>
    </submittedName>
</protein>
<dbReference type="InterPro" id="IPR014756">
    <property type="entry name" value="Ig_E-set"/>
</dbReference>
<dbReference type="InterPro" id="IPR013783">
    <property type="entry name" value="Ig-like_fold"/>
</dbReference>
<dbReference type="Pfam" id="PF07250">
    <property type="entry name" value="Glyoxal_oxid_N"/>
    <property type="match status" value="1"/>
</dbReference>
<dbReference type="SUPFAM" id="SSF50965">
    <property type="entry name" value="Galactose oxidase, central domain"/>
    <property type="match status" value="1"/>
</dbReference>
<dbReference type="AlphaFoldDB" id="A0A9K3JNA2"/>
<comment type="caution">
    <text evidence="4">The sequence shown here is derived from an EMBL/GenBank/DDBJ whole genome shotgun (WGS) entry which is preliminary data.</text>
</comment>
<dbReference type="CDD" id="cd02851">
    <property type="entry name" value="E_set_GO_C"/>
    <property type="match status" value="1"/>
</dbReference>
<dbReference type="PANTHER" id="PTHR32208">
    <property type="entry name" value="SECRETED PROTEIN-RELATED"/>
    <property type="match status" value="1"/>
</dbReference>
<dbReference type="Gene3D" id="2.130.10.80">
    <property type="entry name" value="Galactose oxidase/kelch, beta-propeller"/>
    <property type="match status" value="1"/>
</dbReference>
<dbReference type="Proteomes" id="UP000215914">
    <property type="component" value="Unassembled WGS sequence"/>
</dbReference>
<gene>
    <name evidence="4" type="ORF">HanXRQr2_Chr02g0060011</name>
</gene>
<dbReference type="Gene3D" id="2.60.40.10">
    <property type="entry name" value="Immunoglobulins"/>
    <property type="match status" value="1"/>
</dbReference>
<sequence length="602" mass="66547">MGSLFILYYTNNNLFVWNLYFRIKSKKGVLPGGCRCRTLYTTSKCYLTPPPYIPFANMHLNNHKEMTFHRILLLLLLLLLHMPQSPAAAGGSWSLLLPSIGISAMHMQLLPTDRVVIYDRTDFGTSNISLPDGKCRPNSTDCSAHSVEYNIACNTVRPLMVLSNVWCSSGTLMPDGSLVQTGGWSDGDHVVRIYKSCDNCDWREIPTGLSQPRWYATNHLLPDGRQIIVGGRRSFNYEFYPKTSATETDFTLMFLVQTNEPDVENNLYPFVFLNTDGNIFIYANYRGILFDYVRSKVVRTFPAIPGGDPRNYPSTGSAVLLPLHIVQGNVDCVEVLVCGGAPRDAFKNANNGKFDGALDTCGRIKISDPDPQWVMETMPLARVMGDMVLLPNGDVLIINGGSAGVAGWDLARDPVLSPVIYGPDKPTKSRFEVQTPSTIARMYHSTAILLRDGRVLVGGSNAHDKYEFTNVLYPTELSLEAFSPAYLDPSLSGLRPNIISHETKTTIHHGENFVIRFIVSCPVDPNLVKVTMVAPSFNTHSFSMNQRLLILDGGNTTVAVGMSHYEVSVVAPPSGNIAPAGNYILFVVHQEVPSEGIWVSIR</sequence>
<organism evidence="4 5">
    <name type="scientific">Helianthus annuus</name>
    <name type="common">Common sunflower</name>
    <dbReference type="NCBI Taxonomy" id="4232"/>
    <lineage>
        <taxon>Eukaryota</taxon>
        <taxon>Viridiplantae</taxon>
        <taxon>Streptophyta</taxon>
        <taxon>Embryophyta</taxon>
        <taxon>Tracheophyta</taxon>
        <taxon>Spermatophyta</taxon>
        <taxon>Magnoliopsida</taxon>
        <taxon>eudicotyledons</taxon>
        <taxon>Gunneridae</taxon>
        <taxon>Pentapetalae</taxon>
        <taxon>asterids</taxon>
        <taxon>campanulids</taxon>
        <taxon>Asterales</taxon>
        <taxon>Asteraceae</taxon>
        <taxon>Asteroideae</taxon>
        <taxon>Heliantheae alliance</taxon>
        <taxon>Heliantheae</taxon>
        <taxon>Helianthus</taxon>
    </lineage>
</organism>
<dbReference type="PANTHER" id="PTHR32208:SF81">
    <property type="entry name" value="GALACTOSE OXIDASE"/>
    <property type="match status" value="1"/>
</dbReference>
<dbReference type="GO" id="GO:0080001">
    <property type="term" value="P:mucilage extrusion from seed coat"/>
    <property type="evidence" value="ECO:0000318"/>
    <property type="project" value="GO_Central"/>
</dbReference>
<dbReference type="GO" id="GO:0045480">
    <property type="term" value="F:galactose oxidase activity"/>
    <property type="evidence" value="ECO:0000318"/>
    <property type="project" value="GO_Central"/>
</dbReference>
<dbReference type="GO" id="GO:0042545">
    <property type="term" value="P:cell wall modification"/>
    <property type="evidence" value="ECO:0000318"/>
    <property type="project" value="GO_Central"/>
</dbReference>
<evidence type="ECO:0000256" key="1">
    <source>
        <dbReference type="ARBA" id="ARBA00022729"/>
    </source>
</evidence>
<evidence type="ECO:0000313" key="4">
    <source>
        <dbReference type="EMBL" id="KAF5818028.1"/>
    </source>
</evidence>
<reference evidence="4" key="2">
    <citation type="submission" date="2020-06" db="EMBL/GenBank/DDBJ databases">
        <title>Helianthus annuus Genome sequencing and assembly Release 2.</title>
        <authorList>
            <person name="Gouzy J."/>
            <person name="Langlade N."/>
            <person name="Munos S."/>
        </authorList>
    </citation>
    <scope>NUCLEOTIDE SEQUENCE</scope>
    <source>
        <tissue evidence="4">Leaves</tissue>
    </source>
</reference>
<proteinExistence type="predicted"/>
<keyword evidence="1" id="KW-0732">Signal</keyword>
<dbReference type="Pfam" id="PF09118">
    <property type="entry name" value="GO-like_E_set"/>
    <property type="match status" value="1"/>
</dbReference>
<feature type="domain" description="Glyoxal oxidase N-terminal" evidence="2">
    <location>
        <begin position="105"/>
        <end position="486"/>
    </location>
</feature>
<evidence type="ECO:0000259" key="2">
    <source>
        <dbReference type="Pfam" id="PF07250"/>
    </source>
</evidence>
<dbReference type="SUPFAM" id="SSF81296">
    <property type="entry name" value="E set domains"/>
    <property type="match status" value="1"/>
</dbReference>
<dbReference type="EMBL" id="MNCJ02000317">
    <property type="protein sequence ID" value="KAF5818028.1"/>
    <property type="molecule type" value="Genomic_DNA"/>
</dbReference>
<dbReference type="InterPro" id="IPR015202">
    <property type="entry name" value="GO-like_E_set"/>
</dbReference>
<dbReference type="InterPro" id="IPR009880">
    <property type="entry name" value="Glyoxal_oxidase_N"/>
</dbReference>
<dbReference type="GO" id="GO:0098609">
    <property type="term" value="P:cell-cell adhesion"/>
    <property type="evidence" value="ECO:0000318"/>
    <property type="project" value="GO_Central"/>
</dbReference>
<name>A0A9K3JNA2_HELAN</name>
<keyword evidence="5" id="KW-1185">Reference proteome</keyword>
<dbReference type="GO" id="GO:0009505">
    <property type="term" value="C:plant-type cell wall"/>
    <property type="evidence" value="ECO:0000318"/>
    <property type="project" value="GO_Central"/>
</dbReference>
<reference evidence="4" key="1">
    <citation type="journal article" date="2017" name="Nature">
        <title>The sunflower genome provides insights into oil metabolism, flowering and Asterid evolution.</title>
        <authorList>
            <person name="Badouin H."/>
            <person name="Gouzy J."/>
            <person name="Grassa C.J."/>
            <person name="Murat F."/>
            <person name="Staton S.E."/>
            <person name="Cottret L."/>
            <person name="Lelandais-Briere C."/>
            <person name="Owens G.L."/>
            <person name="Carrere S."/>
            <person name="Mayjonade B."/>
            <person name="Legrand L."/>
            <person name="Gill N."/>
            <person name="Kane N.C."/>
            <person name="Bowers J.E."/>
            <person name="Hubner S."/>
            <person name="Bellec A."/>
            <person name="Berard A."/>
            <person name="Berges H."/>
            <person name="Blanchet N."/>
            <person name="Boniface M.C."/>
            <person name="Brunel D."/>
            <person name="Catrice O."/>
            <person name="Chaidir N."/>
            <person name="Claudel C."/>
            <person name="Donnadieu C."/>
            <person name="Faraut T."/>
            <person name="Fievet G."/>
            <person name="Helmstetter N."/>
            <person name="King M."/>
            <person name="Knapp S.J."/>
            <person name="Lai Z."/>
            <person name="Le Paslier M.C."/>
            <person name="Lippi Y."/>
            <person name="Lorenzon L."/>
            <person name="Mandel J.R."/>
            <person name="Marage G."/>
            <person name="Marchand G."/>
            <person name="Marquand E."/>
            <person name="Bret-Mestries E."/>
            <person name="Morien E."/>
            <person name="Nambeesan S."/>
            <person name="Nguyen T."/>
            <person name="Pegot-Espagnet P."/>
            <person name="Pouilly N."/>
            <person name="Raftis F."/>
            <person name="Sallet E."/>
            <person name="Schiex T."/>
            <person name="Thomas J."/>
            <person name="Vandecasteele C."/>
            <person name="Vares D."/>
            <person name="Vear F."/>
            <person name="Vautrin S."/>
            <person name="Crespi M."/>
            <person name="Mangin B."/>
            <person name="Burke J.M."/>
            <person name="Salse J."/>
            <person name="Munos S."/>
            <person name="Vincourt P."/>
            <person name="Rieseberg L.H."/>
            <person name="Langlade N.B."/>
        </authorList>
    </citation>
    <scope>NUCLEOTIDE SEQUENCE</scope>
    <source>
        <tissue evidence="4">Leaves</tissue>
    </source>
</reference>
<dbReference type="InterPro" id="IPR011043">
    <property type="entry name" value="Gal_Oxase/kelch_b-propeller"/>
</dbReference>
<dbReference type="EC" id="1.1.3.9" evidence="4"/>
<dbReference type="InterPro" id="IPR037293">
    <property type="entry name" value="Gal_Oxidase_central_sf"/>
</dbReference>
<feature type="domain" description="Galactose oxidase-like Early set" evidence="3">
    <location>
        <begin position="495"/>
        <end position="601"/>
    </location>
</feature>